<evidence type="ECO:0008006" key="3">
    <source>
        <dbReference type="Google" id="ProtNLM"/>
    </source>
</evidence>
<protein>
    <recommendedName>
        <fullName evidence="3">Tail fiber protein</fullName>
    </recommendedName>
</protein>
<dbReference type="Proteomes" id="UP000028661">
    <property type="component" value="Segment"/>
</dbReference>
<name>A0A076G570_9CAUD</name>
<reference evidence="2" key="1">
    <citation type="journal article" date="2014" name="Elife">
        <title>Evolutionary consequences of intra-patient phage predation on microbial populations.</title>
        <authorList>
            <person name="Seed K.D."/>
            <person name="Yen M."/>
            <person name="Shapiro B.J."/>
            <person name="Hilaire I.J."/>
            <person name="Charles R.C."/>
            <person name="Teng J.E."/>
            <person name="Ivers L.C."/>
            <person name="Boncy J."/>
            <person name="Harris J.B."/>
            <person name="Camilli A."/>
        </authorList>
    </citation>
    <scope>NUCLEOTIDE SEQUENCE [LARGE SCALE GENOMIC DNA]</scope>
</reference>
<evidence type="ECO:0000313" key="2">
    <source>
        <dbReference type="Proteomes" id="UP000028661"/>
    </source>
</evidence>
<proteinExistence type="predicted"/>
<dbReference type="EMBL" id="KM224878">
    <property type="protein sequence ID" value="AII27058.1"/>
    <property type="molecule type" value="Genomic_DNA"/>
</dbReference>
<sequence>MAKIVLSDVTSGSSVTINRNFQKIEDALNDEVLFRDNPEGEPNQMESDLDMNSNDILNAGVIKAKRVIADSIDNNTESLIDGGVSDNEIVKWDVDTSKFVGTGVFSNSEGELDVSSNSVSVGVHKIGSMGENVGFFNKATGKSYFPSWQGVGISDSDTFTAVTRVHGPLEYVVRTTNVSEVLINPEFIVTVPYSETVFKIGLYCTNEVPNVHFRLTYNNSIVFDGDMGSSQSVGMTTFTLPTPVDLRQGAVLVAKAYGIGQDLYVKGGSDGVPAYSLWMRPWVDKELATVEYVDGKPQGKETFVELLDCPNTYVGQGKKLVAVNESESALEFIPHTLESLDNVLIVSPIQTDGEVLMYNLTENRWENQALPEFQEDIIRISYTTPNSLPAKQLLSTSNVGSVITFNVTEIASDFVQTDLTSGVLTFVDSAKAMFTMSVQVIRETGGAGDALWGMYVETSMDGISWSPVSGTTRLLLLTGGDSGDVKLIDYTVPISVVAGEKVRFKQYTSDSSKQIGIISSPQTIAGIPTNAGVTLGVYRVQH</sequence>
<accession>A0A076G570</accession>
<gene>
    <name evidence="1" type="ORF">ICP22011A_0014</name>
</gene>
<evidence type="ECO:0000313" key="1">
    <source>
        <dbReference type="EMBL" id="AII27058.1"/>
    </source>
</evidence>
<organism evidence="1 2">
    <name type="scientific">Vibrio phage ICP2_2011_A</name>
    <dbReference type="NCBI Taxonomy" id="1529057"/>
    <lineage>
        <taxon>Viruses</taxon>
        <taxon>Duplodnaviria</taxon>
        <taxon>Heunggongvirae</taxon>
        <taxon>Uroviricota</taxon>
        <taxon>Caudoviricetes</taxon>
        <taxon>Zobellviridae</taxon>
        <taxon>Icepovirus</taxon>
        <taxon>Icepovirus bengalense</taxon>
    </lineage>
</organism>